<dbReference type="OrthoDB" id="10263185at2759"/>
<dbReference type="InterPro" id="IPR005612">
    <property type="entry name" value="CCAAT-binding_factor"/>
</dbReference>
<reference evidence="3 4" key="1">
    <citation type="journal article" date="2020" name="J. Phycol.">
        <title>Comparative genome analysis reveals Cyanidiococcus gen. nov., a new extremophilic red algal genus sister to Cyanidioschyzon (Cyanidioschyzonaceae, Rhodophyta).</title>
        <authorList>
            <person name="Liu S.-L."/>
            <person name="Chiang Y.-R."/>
            <person name="Yoon H.S."/>
            <person name="Fu H.-Y."/>
        </authorList>
    </citation>
    <scope>NUCLEOTIDE SEQUENCE [LARGE SCALE GENOMIC DNA]</scope>
    <source>
        <strain evidence="3 4">THAL066</strain>
    </source>
</reference>
<dbReference type="Proteomes" id="UP000530660">
    <property type="component" value="Unassembled WGS sequence"/>
</dbReference>
<evidence type="ECO:0000259" key="2">
    <source>
        <dbReference type="Pfam" id="PF03914"/>
    </source>
</evidence>
<gene>
    <name evidence="3" type="primary">NOC4L</name>
    <name evidence="3" type="ORF">F1559_003085</name>
</gene>
<feature type="domain" description="CCAAT-binding factor" evidence="2">
    <location>
        <begin position="321"/>
        <end position="541"/>
    </location>
</feature>
<evidence type="ECO:0000313" key="4">
    <source>
        <dbReference type="Proteomes" id="UP000530660"/>
    </source>
</evidence>
<dbReference type="GO" id="GO:0032040">
    <property type="term" value="C:small-subunit processome"/>
    <property type="evidence" value="ECO:0007669"/>
    <property type="project" value="TreeGrafter"/>
</dbReference>
<name>A0A7J7IL70_9RHOD</name>
<protein>
    <submittedName>
        <fullName evidence="3">Nucleolar complex protein 4</fullName>
    </submittedName>
</protein>
<dbReference type="EMBL" id="VWRR01000005">
    <property type="protein sequence ID" value="KAF6003876.1"/>
    <property type="molecule type" value="Genomic_DNA"/>
</dbReference>
<dbReference type="PANTHER" id="PTHR12455">
    <property type="entry name" value="NUCLEOLAR COMPLEX PROTEIN 4"/>
    <property type="match status" value="1"/>
</dbReference>
<proteinExistence type="inferred from homology"/>
<dbReference type="AlphaFoldDB" id="A0A7J7IL70"/>
<dbReference type="Pfam" id="PF03914">
    <property type="entry name" value="CBF"/>
    <property type="match status" value="1"/>
</dbReference>
<dbReference type="PANTHER" id="PTHR12455:SF0">
    <property type="entry name" value="NUCLEOLAR COMPLEX PROTEIN 4 HOMOLOG"/>
    <property type="match status" value="1"/>
</dbReference>
<comment type="similarity">
    <text evidence="1">Belongs to the CBF/MAK21 family.</text>
</comment>
<comment type="caution">
    <text evidence="3">The sequence shown here is derived from an EMBL/GenBank/DDBJ whole genome shotgun (WGS) entry which is preliminary data.</text>
</comment>
<accession>A0A7J7IL70</accession>
<evidence type="ECO:0000313" key="3">
    <source>
        <dbReference type="EMBL" id="KAF6003876.1"/>
    </source>
</evidence>
<dbReference type="GO" id="GO:0030692">
    <property type="term" value="C:Noc4p-Nop14p complex"/>
    <property type="evidence" value="ECO:0007669"/>
    <property type="project" value="TreeGrafter"/>
</dbReference>
<keyword evidence="4" id="KW-1185">Reference proteome</keyword>
<dbReference type="GO" id="GO:0042254">
    <property type="term" value="P:ribosome biogenesis"/>
    <property type="evidence" value="ECO:0007669"/>
    <property type="project" value="InterPro"/>
</dbReference>
<sequence length="599" mass="65946">MGAIDPTSELHRLSLDLQSALKRPAARPTALERVASCAKQTLIRKQVWDRCRKDALDVLANWFGCLRATLQSTEKVRPTADASCRRSAAALAETLLLVAPWVLSAGQENDLALVCSIAGGLCALELVPWRKCWHEMVRILLVETQADIWPKWHAVLVLGCASAFLDLRLQTLLAVPLALGGPVGRADAPLAAQEAPVSPDAQTAWFLILKPIGRLLAQDPNQQQGTTMYRAMNSSKTECQLGKNRHRLAKAMRRAFTDALFAVWRALGTKVASPQSPLLDLFGELADALLPGGCIAEPIRLADPLLETFQQGMYPGDAYGLVALEPLFFLMQHEGLEYERIYENLYGTLESRALLNLSACGPPVKGRFLRTVSRLLSSSHVPVALINAYTKRLARVAIDSSDPTITLWSLRLSLELVCRHVGTRQLLEATAQPRCPRNETALGDHGAASAFRRVEEKFVPSPASGNRHVARTKRMACGFVFWEQQSASVGADVAKTSETERWLDPFLPTESDPRRANASLSYLWEIDVLARHYLPSVRQLAALFRNITEASTQAGPLDAWCDVAPQDLIDLELRRSKRLVTGKPRTLVPAADDARETVL</sequence>
<dbReference type="InterPro" id="IPR027193">
    <property type="entry name" value="Noc4"/>
</dbReference>
<evidence type="ECO:0000256" key="1">
    <source>
        <dbReference type="ARBA" id="ARBA00007797"/>
    </source>
</evidence>
<organism evidence="3 4">
    <name type="scientific">Cyanidiococcus yangmingshanensis</name>
    <dbReference type="NCBI Taxonomy" id="2690220"/>
    <lineage>
        <taxon>Eukaryota</taxon>
        <taxon>Rhodophyta</taxon>
        <taxon>Bangiophyceae</taxon>
        <taxon>Cyanidiales</taxon>
        <taxon>Cyanidiaceae</taxon>
        <taxon>Cyanidiococcus</taxon>
    </lineage>
</organism>